<evidence type="ECO:0000313" key="1">
    <source>
        <dbReference type="EMBL" id="PEN92956.1"/>
    </source>
</evidence>
<dbReference type="EMBL" id="NUAP01000001">
    <property type="protein sequence ID" value="PEN92956.1"/>
    <property type="molecule type" value="Genomic_DNA"/>
</dbReference>
<proteinExistence type="predicted"/>
<evidence type="ECO:0000313" key="2">
    <source>
        <dbReference type="Proteomes" id="UP000220078"/>
    </source>
</evidence>
<name>A0A2B4W9G9_9BACI</name>
<dbReference type="AlphaFoldDB" id="A0A2B4W9G9"/>
<dbReference type="Proteomes" id="UP000220078">
    <property type="component" value="Unassembled WGS sequence"/>
</dbReference>
<organism evidence="1 2">
    <name type="scientific">Bacillus toyonensis</name>
    <dbReference type="NCBI Taxonomy" id="155322"/>
    <lineage>
        <taxon>Bacteria</taxon>
        <taxon>Bacillati</taxon>
        <taxon>Bacillota</taxon>
        <taxon>Bacilli</taxon>
        <taxon>Bacillales</taxon>
        <taxon>Bacillaceae</taxon>
        <taxon>Bacillus</taxon>
        <taxon>Bacillus cereus group</taxon>
    </lineage>
</organism>
<comment type="caution">
    <text evidence="1">The sequence shown here is derived from an EMBL/GenBank/DDBJ whole genome shotgun (WGS) entry which is preliminary data.</text>
</comment>
<reference evidence="1 2" key="1">
    <citation type="submission" date="2017-09" db="EMBL/GenBank/DDBJ databases">
        <title>Large-scale bioinformatics analysis of Bacillus genomes uncovers conserved roles of natural products in bacterial physiology.</title>
        <authorList>
            <consortium name="Agbiome Team Llc"/>
            <person name="Bleich R.M."/>
            <person name="Kirk G.J."/>
            <person name="Santa Maria K.C."/>
            <person name="Allen S.E."/>
            <person name="Farag S."/>
            <person name="Shank E.A."/>
            <person name="Bowers A."/>
        </authorList>
    </citation>
    <scope>NUCLEOTIDE SEQUENCE [LARGE SCALE GENOMIC DNA]</scope>
    <source>
        <strain evidence="1 2">AFS027629</strain>
    </source>
</reference>
<accession>A0A2B4W9G9</accession>
<protein>
    <submittedName>
        <fullName evidence="1">Uncharacterized protein</fullName>
    </submittedName>
</protein>
<gene>
    <name evidence="1" type="ORF">CN551_00015</name>
</gene>
<sequence>MYLYETIKYNFSHHFSKIYKAIKNIKLAIRLLDKQKKSIYAGYTNKHIKFILLNLLGEAPIQTQAIAQKCRKTPMGRTGIVGLRLFLR</sequence>